<evidence type="ECO:0000256" key="1">
    <source>
        <dbReference type="ARBA" id="ARBA00007613"/>
    </source>
</evidence>
<evidence type="ECO:0000256" key="7">
    <source>
        <dbReference type="PIRNR" id="PIRNR001892"/>
    </source>
</evidence>
<dbReference type="Gene3D" id="1.20.1600.10">
    <property type="entry name" value="Outer membrane efflux proteins (OEP)"/>
    <property type="match status" value="1"/>
</dbReference>
<keyword evidence="7" id="KW-0354">Hemolysis</keyword>
<keyword evidence="8" id="KW-0732">Signal</keyword>
<evidence type="ECO:0000256" key="5">
    <source>
        <dbReference type="ARBA" id="ARBA00023136"/>
    </source>
</evidence>
<dbReference type="Pfam" id="PF02321">
    <property type="entry name" value="OEP"/>
    <property type="match status" value="2"/>
</dbReference>
<evidence type="ECO:0000256" key="6">
    <source>
        <dbReference type="ARBA" id="ARBA00023237"/>
    </source>
</evidence>
<keyword evidence="3" id="KW-1134">Transmembrane beta strand</keyword>
<keyword evidence="2 7" id="KW-0813">Transport</keyword>
<dbReference type="PANTHER" id="PTHR30026:SF20">
    <property type="entry name" value="OUTER MEMBRANE PROTEIN TOLC"/>
    <property type="match status" value="1"/>
</dbReference>
<proteinExistence type="inferred from homology"/>
<dbReference type="PIRSF" id="PIRSF001892">
    <property type="entry name" value="CyaE"/>
    <property type="match status" value="1"/>
</dbReference>
<feature type="signal peptide" evidence="8">
    <location>
        <begin position="1"/>
        <end position="36"/>
    </location>
</feature>
<dbReference type="RefSeq" id="WP_174977196.1">
    <property type="nucleotide sequence ID" value="NZ_CABPSE010000007.1"/>
</dbReference>
<evidence type="ECO:0000256" key="3">
    <source>
        <dbReference type="ARBA" id="ARBA00022452"/>
    </source>
</evidence>
<dbReference type="Proteomes" id="UP000383971">
    <property type="component" value="Unassembled WGS sequence"/>
</dbReference>
<evidence type="ECO:0000256" key="2">
    <source>
        <dbReference type="ARBA" id="ARBA00022448"/>
    </source>
</evidence>
<evidence type="ECO:0000313" key="9">
    <source>
        <dbReference type="EMBL" id="VVE07046.1"/>
    </source>
</evidence>
<evidence type="ECO:0000256" key="4">
    <source>
        <dbReference type="ARBA" id="ARBA00022692"/>
    </source>
</evidence>
<dbReference type="SUPFAM" id="SSF56954">
    <property type="entry name" value="Outer membrane efflux proteins (OEP)"/>
    <property type="match status" value="1"/>
</dbReference>
<dbReference type="GO" id="GO:0015562">
    <property type="term" value="F:efflux transmembrane transporter activity"/>
    <property type="evidence" value="ECO:0007669"/>
    <property type="project" value="InterPro"/>
</dbReference>
<feature type="chain" id="PRO_5022983404" description="Protein CyaE" evidence="8">
    <location>
        <begin position="37"/>
        <end position="500"/>
    </location>
</feature>
<accession>A0A5E4V486</accession>
<keyword evidence="4" id="KW-0812">Transmembrane</keyword>
<dbReference type="EMBL" id="CABPSE010000007">
    <property type="protein sequence ID" value="VVE07046.1"/>
    <property type="molecule type" value="Genomic_DNA"/>
</dbReference>
<keyword evidence="6 7" id="KW-0998">Cell outer membrane</keyword>
<dbReference type="GO" id="GO:0031640">
    <property type="term" value="P:killing of cells of another organism"/>
    <property type="evidence" value="ECO:0007669"/>
    <property type="project" value="UniProtKB-KW"/>
</dbReference>
<dbReference type="GO" id="GO:0015288">
    <property type="term" value="F:porin activity"/>
    <property type="evidence" value="ECO:0007669"/>
    <property type="project" value="TreeGrafter"/>
</dbReference>
<gene>
    <name evidence="9" type="ORF">PCO31111_02453</name>
</gene>
<dbReference type="InterPro" id="IPR051906">
    <property type="entry name" value="TolC-like"/>
</dbReference>
<name>A0A5E4V486_9BURK</name>
<evidence type="ECO:0000313" key="10">
    <source>
        <dbReference type="Proteomes" id="UP000383971"/>
    </source>
</evidence>
<dbReference type="InterPro" id="IPR028351">
    <property type="entry name" value="CyaE"/>
</dbReference>
<dbReference type="PANTHER" id="PTHR30026">
    <property type="entry name" value="OUTER MEMBRANE PROTEIN TOLC"/>
    <property type="match status" value="1"/>
</dbReference>
<evidence type="ECO:0000256" key="8">
    <source>
        <dbReference type="SAM" id="SignalP"/>
    </source>
</evidence>
<dbReference type="GO" id="GO:0009279">
    <property type="term" value="C:cell outer membrane"/>
    <property type="evidence" value="ECO:0007669"/>
    <property type="project" value="UniProtKB-SubCell"/>
</dbReference>
<dbReference type="GO" id="GO:1990281">
    <property type="term" value="C:efflux pump complex"/>
    <property type="evidence" value="ECO:0007669"/>
    <property type="project" value="TreeGrafter"/>
</dbReference>
<dbReference type="AlphaFoldDB" id="A0A5E4V486"/>
<comment type="subcellular location">
    <subcellularLocation>
        <location evidence="7">Cell outer membrane</location>
        <topology evidence="7">Peripheral membrane protein</topology>
    </subcellularLocation>
</comment>
<keyword evidence="5 7" id="KW-0472">Membrane</keyword>
<comment type="function">
    <text evidence="7">CyaE is necessary for transport of calmodulin-sensitive adenylate cyclase-hemolysin (cyclolysin).</text>
</comment>
<keyword evidence="10" id="KW-1185">Reference proteome</keyword>
<organism evidence="9 10">
    <name type="scientific">Pandoraea communis</name>
    <dbReference type="NCBI Taxonomy" id="2508297"/>
    <lineage>
        <taxon>Bacteria</taxon>
        <taxon>Pseudomonadati</taxon>
        <taxon>Pseudomonadota</taxon>
        <taxon>Betaproteobacteria</taxon>
        <taxon>Burkholderiales</taxon>
        <taxon>Burkholderiaceae</taxon>
        <taxon>Pandoraea</taxon>
    </lineage>
</organism>
<reference evidence="9 10" key="1">
    <citation type="submission" date="2019-08" db="EMBL/GenBank/DDBJ databases">
        <authorList>
            <person name="Peeters C."/>
        </authorList>
    </citation>
    <scope>NUCLEOTIDE SEQUENCE [LARGE SCALE GENOMIC DNA]</scope>
    <source>
        <strain evidence="9 10">LMG 31111</strain>
    </source>
</reference>
<protein>
    <recommendedName>
        <fullName evidence="7">Protein CyaE</fullName>
    </recommendedName>
</protein>
<keyword evidence="7" id="KW-0204">Cytolysis</keyword>
<comment type="similarity">
    <text evidence="1 7">Belongs to the outer membrane factor (OMF) (TC 1.B.17) family.</text>
</comment>
<sequence length="500" mass="54503">MSGKFQHQCVQALRVIRVKWFFSTAMMLTVSQSAFAVDVFNTESQMSDPRWTSGQSTMSYRGCRVDVTTGPLELADAVDQALCNSPKTRAVWAQVKAQAAQVGQAKAAFLPTISASWQGVRDDQLTDVADHPTLSSNHRATIQTSSVWMDWVLYDFGARNAALSNTKSLMNAAKYQFDAQLQETFSTVATDYYGAVAADQKFATARESASIAESSLKVAAARVERGVASISDELQARTAYTKARLQETQAEKAKLTSLGVLLSDMNLIPGAGVVLAKEEIAPSSAQRFVESVSDLMTEARLTHPSVEAARAQADAAEASEAQLRAQGLPKFSLVAKYSRNNQPASLGLGAPQFAATGHDWYVGFQVQIPLFEGFGRVYQVREAHAKAEQKRFEWDEARRQVGLNVWKAYQDLQGNTVSLRTVEELLDAAQGAFDAATRRYSIGATSIIELLNAQASLADAKQQRVQAIADWNASRLRLAATVGRLDSNVFAELSGNLPRR</sequence>
<dbReference type="InterPro" id="IPR003423">
    <property type="entry name" value="OMP_efflux"/>
</dbReference>